<feature type="compositionally biased region" description="Low complexity" evidence="1">
    <location>
        <begin position="127"/>
        <end position="142"/>
    </location>
</feature>
<sequence length="230" mass="26166">MLDGYTGKKRYEKDAIEELINYQLEKSQRYLRERRVEATEEKIDEEEKPQIRGNKGHQSCESSHQMMLLPWRPMRKPLVLLQSVDGRAPEEQEVKVRAEEGEITIEDSDSDDNVPFGKASRATHTTSSLSSRGRGSQSQSQSFKGVCFDDSDDEVLGQLSAQLKQLKKGFKETGVCPLLGFRPDVLFLLFPRESEAEITPQMISQAIQWPQLQHSADSEDNESDSSDEDR</sequence>
<comment type="caution">
    <text evidence="2">The sequence shown here is derived from an EMBL/GenBank/DDBJ whole genome shotgun (WGS) entry which is preliminary data.</text>
</comment>
<name>A0A5A9MZD6_9TELE</name>
<reference evidence="2 3" key="1">
    <citation type="journal article" date="2019" name="Mol. Ecol. Resour.">
        <title>Chromosome-level genome assembly of Triplophysa tibetana, a fish adapted to the harsh high-altitude environment of the Tibetan Plateau.</title>
        <authorList>
            <person name="Yang X."/>
            <person name="Liu H."/>
            <person name="Ma Z."/>
            <person name="Zou Y."/>
            <person name="Zou M."/>
            <person name="Mao Y."/>
            <person name="Li X."/>
            <person name="Wang H."/>
            <person name="Chen T."/>
            <person name="Wang W."/>
            <person name="Yang R."/>
        </authorList>
    </citation>
    <scope>NUCLEOTIDE SEQUENCE [LARGE SCALE GENOMIC DNA]</scope>
    <source>
        <strain evidence="2">TTIB1903HZAU</strain>
        <tissue evidence="2">Muscle</tissue>
    </source>
</reference>
<proteinExistence type="predicted"/>
<feature type="compositionally biased region" description="Acidic residues" evidence="1">
    <location>
        <begin position="101"/>
        <end position="112"/>
    </location>
</feature>
<evidence type="ECO:0000313" key="3">
    <source>
        <dbReference type="Proteomes" id="UP000324632"/>
    </source>
</evidence>
<feature type="region of interest" description="Disordered" evidence="1">
    <location>
        <begin position="37"/>
        <end position="63"/>
    </location>
</feature>
<dbReference type="EMBL" id="SOYY01000025">
    <property type="protein sequence ID" value="KAA0702258.1"/>
    <property type="molecule type" value="Genomic_DNA"/>
</dbReference>
<keyword evidence="3" id="KW-1185">Reference proteome</keyword>
<evidence type="ECO:0000313" key="2">
    <source>
        <dbReference type="EMBL" id="KAA0702258.1"/>
    </source>
</evidence>
<accession>A0A5A9MZD6</accession>
<organism evidence="2 3">
    <name type="scientific">Triplophysa tibetana</name>
    <dbReference type="NCBI Taxonomy" id="1572043"/>
    <lineage>
        <taxon>Eukaryota</taxon>
        <taxon>Metazoa</taxon>
        <taxon>Chordata</taxon>
        <taxon>Craniata</taxon>
        <taxon>Vertebrata</taxon>
        <taxon>Euteleostomi</taxon>
        <taxon>Actinopterygii</taxon>
        <taxon>Neopterygii</taxon>
        <taxon>Teleostei</taxon>
        <taxon>Ostariophysi</taxon>
        <taxon>Cypriniformes</taxon>
        <taxon>Nemacheilidae</taxon>
        <taxon>Triplophysa</taxon>
    </lineage>
</organism>
<feature type="region of interest" description="Disordered" evidence="1">
    <location>
        <begin position="207"/>
        <end position="230"/>
    </location>
</feature>
<feature type="compositionally biased region" description="Acidic residues" evidence="1">
    <location>
        <begin position="218"/>
        <end position="230"/>
    </location>
</feature>
<dbReference type="Proteomes" id="UP000324632">
    <property type="component" value="Chromosome 25"/>
</dbReference>
<dbReference type="AlphaFoldDB" id="A0A5A9MZD6"/>
<evidence type="ECO:0000256" key="1">
    <source>
        <dbReference type="SAM" id="MobiDB-lite"/>
    </source>
</evidence>
<feature type="compositionally biased region" description="Basic and acidic residues" evidence="1">
    <location>
        <begin position="89"/>
        <end position="100"/>
    </location>
</feature>
<feature type="region of interest" description="Disordered" evidence="1">
    <location>
        <begin position="89"/>
        <end position="145"/>
    </location>
</feature>
<gene>
    <name evidence="2" type="ORF">E1301_Tti010969</name>
</gene>
<protein>
    <submittedName>
        <fullName evidence="2">Double-strand break repair protein MRE11</fullName>
    </submittedName>
</protein>